<evidence type="ECO:0000256" key="1">
    <source>
        <dbReference type="SAM" id="Phobius"/>
    </source>
</evidence>
<proteinExistence type="predicted"/>
<reference evidence="2 3" key="1">
    <citation type="journal article" date="2011" name="J. Bacteriol.">
        <title>Complete genome sequence of Metallosphaera cuprina, a metal sulfide-oxidizing archaeon from a hot spring.</title>
        <authorList>
            <person name="Liu L.J."/>
            <person name="You X.Y."/>
            <person name="Zheng H."/>
            <person name="Wang S."/>
            <person name="Jiang C.Y."/>
            <person name="Liu S.J."/>
        </authorList>
    </citation>
    <scope>NUCLEOTIDE SEQUENCE [LARGE SCALE GENOMIC DNA]</scope>
    <source>
        <strain evidence="2 3">Ar-4</strain>
    </source>
</reference>
<dbReference type="RefSeq" id="WP_013737633.1">
    <property type="nucleotide sequence ID" value="NC_015435.1"/>
</dbReference>
<sequence length="674" mass="76633">MPYTLKWLRNYSDLVFILATDVIVFNELIFNGYIGFLDMETQPPFVPLNFPLNLLTGISNQPPIFSITLNPGLNLVEFVFYSLFKNFGTNLFYFFYLAMYSIGVWYLVRTFTDNKFLAVLSTLMAIFNAGVLFDVEDSPTTLYVAPIPWFLAFYLRYRLNGDKKNLIYSFAPLTVLGIYGPPIPALMLSLISVEFYVWYRAKGAFKVRESVISMSLVLLTFTLFHINTLYLVLTRGKEYLAITNTVSNYFSNSYFIHNFNLIDIILMYITALHSNPFGNSLMLWFPQGTYLIYNSILVLFVALLTLVLVIKREVFPIFFLGLLIALASYETNYLGLFSLIRSTITVFAGVDPTEYSPLVGLALAVGIANIGGLKGALKIVGRILILLSLFLIIVGGIVLGLNFSIIWHPIKVPQDYVDAYNALYDRPGELVLVIPPALRFGMPFYDYNGSLANPNIMTPPVSFFYFSKGGQIVATVGDYNDYTRFYYCLLNQNVSEAENLSSYLDIGKVLIVKNPISPVGYIFFYNFSKMNFTSFLYDLEADVFFYRSNYLNVPGNVTFNNSNFMVITFNQNKDFSFNLTWFGLEVYPHGTNKVVLPYPGEFVIDKDYNAEAVNGTLVISSKSHLSTFIIYSNYVIANLISVAIISTYYALLLLIEVKRRIKRSLLEPFVKRVN</sequence>
<dbReference type="GeneID" id="10493221"/>
<evidence type="ECO:0000313" key="2">
    <source>
        <dbReference type="EMBL" id="AEB95135.1"/>
    </source>
</evidence>
<dbReference type="Proteomes" id="UP000007812">
    <property type="component" value="Chromosome"/>
</dbReference>
<dbReference type="KEGG" id="mcn:Mcup_1030"/>
<feature type="transmembrane region" description="Helical" evidence="1">
    <location>
        <begin position="91"/>
        <end position="108"/>
    </location>
</feature>
<feature type="transmembrane region" description="Helical" evidence="1">
    <location>
        <begin position="634"/>
        <end position="655"/>
    </location>
</feature>
<protein>
    <submittedName>
        <fullName evidence="2">Uncharacterized protein</fullName>
    </submittedName>
</protein>
<feature type="transmembrane region" description="Helical" evidence="1">
    <location>
        <begin position="166"/>
        <end position="191"/>
    </location>
</feature>
<evidence type="ECO:0000313" key="3">
    <source>
        <dbReference type="Proteomes" id="UP000007812"/>
    </source>
</evidence>
<dbReference type="eggNOG" id="arCOG09709">
    <property type="taxonomic scope" value="Archaea"/>
</dbReference>
<feature type="transmembrane region" description="Helical" evidence="1">
    <location>
        <begin position="211"/>
        <end position="233"/>
    </location>
</feature>
<feature type="transmembrane region" description="Helical" evidence="1">
    <location>
        <begin position="254"/>
        <end position="271"/>
    </location>
</feature>
<feature type="transmembrane region" description="Helical" evidence="1">
    <location>
        <begin position="317"/>
        <end position="335"/>
    </location>
</feature>
<keyword evidence="1" id="KW-1133">Transmembrane helix</keyword>
<feature type="transmembrane region" description="Helical" evidence="1">
    <location>
        <begin position="355"/>
        <end position="372"/>
    </location>
</feature>
<dbReference type="AlphaFoldDB" id="F4G2T7"/>
<name>F4G2T7_METCR</name>
<feature type="transmembrane region" description="Helical" evidence="1">
    <location>
        <begin position="141"/>
        <end position="159"/>
    </location>
</feature>
<keyword evidence="1" id="KW-0812">Transmembrane</keyword>
<dbReference type="PATRIC" id="fig|1006006.8.peg.1022"/>
<organism evidence="2 3">
    <name type="scientific">Metallosphaera cuprina (strain Ar-4)</name>
    <dbReference type="NCBI Taxonomy" id="1006006"/>
    <lineage>
        <taxon>Archaea</taxon>
        <taxon>Thermoproteota</taxon>
        <taxon>Thermoprotei</taxon>
        <taxon>Sulfolobales</taxon>
        <taxon>Sulfolobaceae</taxon>
        <taxon>Metallosphaera</taxon>
    </lineage>
</organism>
<keyword evidence="3" id="KW-1185">Reference proteome</keyword>
<dbReference type="HOGENOM" id="CLU_405793_0_0_2"/>
<dbReference type="OrthoDB" id="34781at2157"/>
<feature type="transmembrane region" description="Helical" evidence="1">
    <location>
        <begin position="384"/>
        <end position="407"/>
    </location>
</feature>
<keyword evidence="1" id="KW-0472">Membrane</keyword>
<feature type="transmembrane region" description="Helical" evidence="1">
    <location>
        <begin position="291"/>
        <end position="310"/>
    </location>
</feature>
<gene>
    <name evidence="2" type="ordered locus">Mcup_1030</name>
</gene>
<accession>F4G2T7</accession>
<feature type="transmembrane region" description="Helical" evidence="1">
    <location>
        <begin position="115"/>
        <end position="135"/>
    </location>
</feature>
<dbReference type="EMBL" id="CP002656">
    <property type="protein sequence ID" value="AEB95135.1"/>
    <property type="molecule type" value="Genomic_DNA"/>
</dbReference>
<feature type="transmembrane region" description="Helical" evidence="1">
    <location>
        <begin position="12"/>
        <end position="34"/>
    </location>
</feature>